<dbReference type="Proteomes" id="UP001596208">
    <property type="component" value="Unassembled WGS sequence"/>
</dbReference>
<dbReference type="Gene3D" id="3.30.360.10">
    <property type="entry name" value="Dihydrodipicolinate Reductase, domain 2"/>
    <property type="match status" value="1"/>
</dbReference>
<name>A0ABW0B3T5_9ACTN</name>
<reference evidence="4" key="1">
    <citation type="journal article" date="2019" name="Int. J. Syst. Evol. Microbiol.">
        <title>The Global Catalogue of Microorganisms (GCM) 10K type strain sequencing project: providing services to taxonomists for standard genome sequencing and annotation.</title>
        <authorList>
            <consortium name="The Broad Institute Genomics Platform"/>
            <consortium name="The Broad Institute Genome Sequencing Center for Infectious Disease"/>
            <person name="Wu L."/>
            <person name="Ma J."/>
        </authorList>
    </citation>
    <scope>NUCLEOTIDE SEQUENCE [LARGE SCALE GENOMIC DNA]</scope>
    <source>
        <strain evidence="4">CGMCC 4.1721</strain>
    </source>
</reference>
<dbReference type="PANTHER" id="PTHR43796">
    <property type="entry name" value="CARBOXYNORSPERMIDINE SYNTHASE"/>
    <property type="match status" value="1"/>
</dbReference>
<dbReference type="PANTHER" id="PTHR43796:SF2">
    <property type="entry name" value="CARBOXYNORSPERMIDINE SYNTHASE"/>
    <property type="match status" value="1"/>
</dbReference>
<dbReference type="Pfam" id="PF03435">
    <property type="entry name" value="Sacchrp_dh_NADP"/>
    <property type="match status" value="1"/>
</dbReference>
<dbReference type="InterPro" id="IPR005097">
    <property type="entry name" value="Sacchrp_dh_NADP-bd"/>
</dbReference>
<evidence type="ECO:0000259" key="1">
    <source>
        <dbReference type="Pfam" id="PF03435"/>
    </source>
</evidence>
<evidence type="ECO:0000313" key="3">
    <source>
        <dbReference type="EMBL" id="MFC5171899.1"/>
    </source>
</evidence>
<dbReference type="SUPFAM" id="SSF51735">
    <property type="entry name" value="NAD(P)-binding Rossmann-fold domains"/>
    <property type="match status" value="1"/>
</dbReference>
<dbReference type="Pfam" id="PF16653">
    <property type="entry name" value="Sacchrp_dh_C"/>
    <property type="match status" value="1"/>
</dbReference>
<dbReference type="RefSeq" id="WP_031096859.1">
    <property type="nucleotide sequence ID" value="NZ_JBFADZ010000010.1"/>
</dbReference>
<comment type="caution">
    <text evidence="3">The sequence shown here is derived from an EMBL/GenBank/DDBJ whole genome shotgun (WGS) entry which is preliminary data.</text>
</comment>
<sequence>MRVLLVGAGGVGTAITRIAARRPFFEHMTVADYDRGRAERAVAALGDRGERFDAVRLDASDPVAVRAALDEHRCDVLLNATDPRFVMPLFEAALARGTHYLDMAMSLSRPHPSRPYEECGVKLGDAQFDRAPEWEAAGRLALVGMGVEPGLSDVFARYASDELFDEIEEIGIRDGADLTVEGYDFAPSFSIWTTIEECLNPPVVYEEGRGWFTTAPFSDPEVFDFPGGIGPVECVNVEHEEVLLVPRWLKARRVTFKYGLGDEFIGVLRTLHKLGLDRTEPVPVKSGAGSALVSPRDVVAACLPDPAGLGERMHGKTCAGTWVKGSKDGQPREVYLHHVVDNQWSMREYGSQAVVWQTAVNPVAALELIAGGLWGGSGVLGPEAMPPRPFLDLLTEYGAPWGIREQ</sequence>
<protein>
    <submittedName>
        <fullName evidence="3">Saccharopine dehydrogenase family protein</fullName>
    </submittedName>
</protein>
<evidence type="ECO:0000259" key="2">
    <source>
        <dbReference type="Pfam" id="PF16653"/>
    </source>
</evidence>
<dbReference type="InterPro" id="IPR032095">
    <property type="entry name" value="Sacchrp_dh-like_C"/>
</dbReference>
<keyword evidence="4" id="KW-1185">Reference proteome</keyword>
<accession>A0ABW0B3T5</accession>
<dbReference type="Gene3D" id="3.40.50.720">
    <property type="entry name" value="NAD(P)-binding Rossmann-like Domain"/>
    <property type="match status" value="1"/>
</dbReference>
<dbReference type="EMBL" id="JBHSKI010000006">
    <property type="protein sequence ID" value="MFC5171899.1"/>
    <property type="molecule type" value="Genomic_DNA"/>
</dbReference>
<dbReference type="InterPro" id="IPR036291">
    <property type="entry name" value="NAD(P)-bd_dom_sf"/>
</dbReference>
<feature type="domain" description="Saccharopine dehydrogenase-like C-terminal" evidence="2">
    <location>
        <begin position="146"/>
        <end position="398"/>
    </location>
</feature>
<organism evidence="3 4">
    <name type="scientific">Streptomyces mutomycini</name>
    <dbReference type="NCBI Taxonomy" id="284036"/>
    <lineage>
        <taxon>Bacteria</taxon>
        <taxon>Bacillati</taxon>
        <taxon>Actinomycetota</taxon>
        <taxon>Actinomycetes</taxon>
        <taxon>Kitasatosporales</taxon>
        <taxon>Streptomycetaceae</taxon>
        <taxon>Streptomyces</taxon>
    </lineage>
</organism>
<gene>
    <name evidence="3" type="ORF">ACFPRK_15000</name>
</gene>
<proteinExistence type="predicted"/>
<feature type="domain" description="Saccharopine dehydrogenase NADP binding" evidence="1">
    <location>
        <begin position="3"/>
        <end position="141"/>
    </location>
</feature>
<evidence type="ECO:0000313" key="4">
    <source>
        <dbReference type="Proteomes" id="UP001596208"/>
    </source>
</evidence>